<dbReference type="GeneID" id="9059834"/>
<feature type="non-terminal residue" evidence="3">
    <location>
        <position position="66"/>
    </location>
</feature>
<gene>
    <name evidence="3" type="ORF">Pmar_PMAR005529</name>
</gene>
<name>C5KN85_PERM5</name>
<dbReference type="EMBL" id="GG674574">
    <property type="protein sequence ID" value="EER14039.1"/>
    <property type="molecule type" value="Genomic_DNA"/>
</dbReference>
<dbReference type="RefSeq" id="XP_002782244.1">
    <property type="nucleotide sequence ID" value="XM_002782198.1"/>
</dbReference>
<dbReference type="InParanoid" id="C5KN85"/>
<evidence type="ECO:0000256" key="2">
    <source>
        <dbReference type="SAM" id="MobiDB-lite"/>
    </source>
</evidence>
<dbReference type="Proteomes" id="UP000007800">
    <property type="component" value="Unassembled WGS sequence"/>
</dbReference>
<feature type="non-terminal residue" evidence="3">
    <location>
        <position position="1"/>
    </location>
</feature>
<keyword evidence="1" id="KW-0175">Coiled coil</keyword>
<feature type="coiled-coil region" evidence="1">
    <location>
        <begin position="1"/>
        <end position="42"/>
    </location>
</feature>
<reference evidence="3 4" key="1">
    <citation type="submission" date="2008-07" db="EMBL/GenBank/DDBJ databases">
        <authorList>
            <person name="El-Sayed N."/>
            <person name="Caler E."/>
            <person name="Inman J."/>
            <person name="Amedeo P."/>
            <person name="Hass B."/>
            <person name="Wortman J."/>
        </authorList>
    </citation>
    <scope>NUCLEOTIDE SEQUENCE [LARGE SCALE GENOMIC DNA]</scope>
    <source>
        <strain evidence="4">ATCC 50983 / TXsc</strain>
    </source>
</reference>
<evidence type="ECO:0000313" key="4">
    <source>
        <dbReference type="Proteomes" id="UP000007800"/>
    </source>
</evidence>
<sequence length="66" mass="7304">NRSLTDELARVRTELDKMKFDNVQLNQQAADLVTERDSLLRRISAESRDELLSGGSPDSAAGVETN</sequence>
<evidence type="ECO:0000313" key="3">
    <source>
        <dbReference type="EMBL" id="EER14039.1"/>
    </source>
</evidence>
<proteinExistence type="predicted"/>
<evidence type="ECO:0000256" key="1">
    <source>
        <dbReference type="SAM" id="Coils"/>
    </source>
</evidence>
<feature type="region of interest" description="Disordered" evidence="2">
    <location>
        <begin position="47"/>
        <end position="66"/>
    </location>
</feature>
<protein>
    <submittedName>
        <fullName evidence="3">Uncharacterized protein</fullName>
    </submittedName>
</protein>
<dbReference type="AlphaFoldDB" id="C5KN85"/>
<organism evidence="4">
    <name type="scientific">Perkinsus marinus (strain ATCC 50983 / TXsc)</name>
    <dbReference type="NCBI Taxonomy" id="423536"/>
    <lineage>
        <taxon>Eukaryota</taxon>
        <taxon>Sar</taxon>
        <taxon>Alveolata</taxon>
        <taxon>Perkinsozoa</taxon>
        <taxon>Perkinsea</taxon>
        <taxon>Perkinsida</taxon>
        <taxon>Perkinsidae</taxon>
        <taxon>Perkinsus</taxon>
    </lineage>
</organism>
<keyword evidence="4" id="KW-1185">Reference proteome</keyword>
<accession>C5KN85</accession>